<feature type="compositionally biased region" description="Low complexity" evidence="1">
    <location>
        <begin position="1156"/>
        <end position="1166"/>
    </location>
</feature>
<proteinExistence type="predicted"/>
<protein>
    <recommendedName>
        <fullName evidence="4">Sel1 repeat family protein</fullName>
    </recommendedName>
</protein>
<feature type="region of interest" description="Disordered" evidence="1">
    <location>
        <begin position="67"/>
        <end position="118"/>
    </location>
</feature>
<feature type="region of interest" description="Disordered" evidence="1">
    <location>
        <begin position="1"/>
        <end position="53"/>
    </location>
</feature>
<dbReference type="PANTHER" id="PTHR11102:SF160">
    <property type="entry name" value="ERAD-ASSOCIATED E3 UBIQUITIN-PROTEIN LIGASE COMPONENT HRD3"/>
    <property type="match status" value="1"/>
</dbReference>
<feature type="compositionally biased region" description="Low complexity" evidence="1">
    <location>
        <begin position="26"/>
        <end position="43"/>
    </location>
</feature>
<dbReference type="Proteomes" id="UP000291613">
    <property type="component" value="Unassembled WGS sequence"/>
</dbReference>
<evidence type="ECO:0000313" key="2">
    <source>
        <dbReference type="EMBL" id="TBN53440.1"/>
    </source>
</evidence>
<dbReference type="EMBL" id="SIUB01000004">
    <property type="protein sequence ID" value="TBN53440.1"/>
    <property type="molecule type" value="Genomic_DNA"/>
</dbReference>
<feature type="region of interest" description="Disordered" evidence="1">
    <location>
        <begin position="1143"/>
        <end position="1166"/>
    </location>
</feature>
<feature type="compositionally biased region" description="Basic and acidic residues" evidence="1">
    <location>
        <begin position="8"/>
        <end position="18"/>
    </location>
</feature>
<name>A0A4Q9GNL4_9HYPH</name>
<reference evidence="2 3" key="1">
    <citation type="submission" date="2019-02" db="EMBL/GenBank/DDBJ databases">
        <title>Hansschlegelia quercus sp. nov., a novel methylotrophic bacterium from buds of oak (Quercus robur L.).</title>
        <authorList>
            <person name="Agafonova N.V."/>
            <person name="Kaparullina E.N."/>
            <person name="Grouzdev D.S."/>
            <person name="Doronina N.V."/>
        </authorList>
    </citation>
    <scope>NUCLEOTIDE SEQUENCE [LARGE SCALE GENOMIC DNA]</scope>
    <source>
        <strain evidence="2 3">Dub</strain>
    </source>
</reference>
<feature type="compositionally biased region" description="Basic and acidic residues" evidence="1">
    <location>
        <begin position="872"/>
        <end position="882"/>
    </location>
</feature>
<evidence type="ECO:0000313" key="3">
    <source>
        <dbReference type="Proteomes" id="UP000291613"/>
    </source>
</evidence>
<dbReference type="AlphaFoldDB" id="A0A4Q9GNL4"/>
<dbReference type="PANTHER" id="PTHR11102">
    <property type="entry name" value="SEL-1-LIKE PROTEIN"/>
    <property type="match status" value="1"/>
</dbReference>
<dbReference type="Pfam" id="PF08238">
    <property type="entry name" value="Sel1"/>
    <property type="match status" value="4"/>
</dbReference>
<dbReference type="InterPro" id="IPR050767">
    <property type="entry name" value="Sel1_AlgK"/>
</dbReference>
<dbReference type="Gene3D" id="1.25.40.10">
    <property type="entry name" value="Tetratricopeptide repeat domain"/>
    <property type="match status" value="1"/>
</dbReference>
<organism evidence="2 3">
    <name type="scientific">Hansschlegelia quercus</name>
    <dbReference type="NCBI Taxonomy" id="2528245"/>
    <lineage>
        <taxon>Bacteria</taxon>
        <taxon>Pseudomonadati</taxon>
        <taxon>Pseudomonadota</taxon>
        <taxon>Alphaproteobacteria</taxon>
        <taxon>Hyphomicrobiales</taxon>
        <taxon>Methylopilaceae</taxon>
        <taxon>Hansschlegelia</taxon>
    </lineage>
</organism>
<feature type="region of interest" description="Disordered" evidence="1">
    <location>
        <begin position="845"/>
        <end position="882"/>
    </location>
</feature>
<accession>A0A4Q9GNL4</accession>
<keyword evidence="3" id="KW-1185">Reference proteome</keyword>
<feature type="region of interest" description="Disordered" evidence="1">
    <location>
        <begin position="916"/>
        <end position="944"/>
    </location>
</feature>
<dbReference type="OrthoDB" id="5295703at2"/>
<dbReference type="SUPFAM" id="SSF81901">
    <property type="entry name" value="HCP-like"/>
    <property type="match status" value="1"/>
</dbReference>
<comment type="caution">
    <text evidence="2">The sequence shown here is derived from an EMBL/GenBank/DDBJ whole genome shotgun (WGS) entry which is preliminary data.</text>
</comment>
<dbReference type="InterPro" id="IPR006597">
    <property type="entry name" value="Sel1-like"/>
</dbReference>
<feature type="compositionally biased region" description="Basic and acidic residues" evidence="1">
    <location>
        <begin position="78"/>
        <end position="89"/>
    </location>
</feature>
<sequence>MSMSASDPKIRQIERYEEAIDESAPLSGRLASRPSARSGSAAPELDRLVGMLTNRGGAEERLSKALEGLSRWTATPEPAREHRPERVVERQLAPVRSIRTERSPEPLPKPAGRATDPVSPDLEERLAAFARTLTERPRLETPRLSVPVLVPGQTAASASVSTLRPARAAAQEPAAKAPPIASLRAALAEIANRQKALDSEYESDPSDSAPALEVELGREVEALRRRTISPEALAEMRSEIGRLGQTVGSLPTRVEIDGLIREIGALSARLVETRPAALDPEALRAIDMLVGQVERMRGEAATPSMISGLAEELGAISARLDVLTPRSAAAIDALAERIDGIKAELDAFPRMEAVGDLATQIKALVARLDEQEKAAAPTRKAVEGLTTRVAALDHKIDVMAMTRGDERHADLEGLPSKSAMADLGRQIEALTDGLKARGQPVAAPSVINALSTRVASMDDKLATLAEQLQLSASPRTIELFADKVDGLNDRVDMLSISSRSTSSSLERVEDAVRIIAEQMRAAPATPFVDTGAIEAQVSRLVDGLDRNDGRLEDLNAAFYGLASRIEQSCEALGASAAGVSGTDAGGEIARALEELRAASSLAERRSAEALESVRGTLERLVDRVERGPISAGLAEHMTAAREATIAPNLDATEAARAAARRALAEAGVDRAEDAEPEAASFRPITGFGPDHPIEPGAAGSRPELVAAQTAASFIAAARRAAMQTTSEEDTAAPAVAIASDPKSSRYSGMFASLKARKRPMLVAIAASLVVLAGLYVARDAAFVEEAELQPPSLDEPITSMAEAPAASDDVTAALSDLPPAPEHPAAPGLENHSAVDARRVETTTIAGLKDEGTPPEVAQAELPTPAPSQEAPKSEAAKTEAAKVELQARAETPAPTEAAPLPRAKAADLTDFAFAGSTDPKGKPDWQKAEPATTGSIAPTRGGLPDAIGGATLRLRAVSGDPAAQLEVADRLLSGHNNVAPDPVAGAIWLEKAASQGLAPAQHRLGSLYEKGSGVTRDLSKARIWYERAAAAGNVRAMHNLGVIHAEGGLGRPDFDAAAVWFRLAAERGLVDSEYNLGVLNARGLGGKRNLMDAYKWFALAADQGDEDAGRKRDEVAKALGKSLDSAKATVAAFVPRPLDAAANDIPSPPGGWDVAATSASATAAP</sequence>
<dbReference type="InterPro" id="IPR011990">
    <property type="entry name" value="TPR-like_helical_dom_sf"/>
</dbReference>
<evidence type="ECO:0008006" key="4">
    <source>
        <dbReference type="Google" id="ProtNLM"/>
    </source>
</evidence>
<gene>
    <name evidence="2" type="ORF">EYR15_10535</name>
</gene>
<dbReference type="SMART" id="SM00671">
    <property type="entry name" value="SEL1"/>
    <property type="match status" value="4"/>
</dbReference>
<evidence type="ECO:0000256" key="1">
    <source>
        <dbReference type="SAM" id="MobiDB-lite"/>
    </source>
</evidence>